<dbReference type="PRINTS" id="PR00368">
    <property type="entry name" value="FADPNR"/>
</dbReference>
<evidence type="ECO:0000256" key="4">
    <source>
        <dbReference type="ARBA" id="ARBA00022827"/>
    </source>
</evidence>
<evidence type="ECO:0000313" key="7">
    <source>
        <dbReference type="EMBL" id="TDP91844.1"/>
    </source>
</evidence>
<dbReference type="Gene3D" id="3.50.50.100">
    <property type="match status" value="1"/>
</dbReference>
<keyword evidence="5" id="KW-0560">Oxidoreductase</keyword>
<sequence length="384" mass="40840">MHKIVILGAGYAGLMALTSVVGRTKKRDDVHVTLVNPSERFTERLRLHQVAAGRPVADFRLPDMLEGTGVELVRGWVTGIDATARTVRVDDEHVLTYDTLVYALGSVADTAVPGADEHAYTLDNAQNAALLAQRLTDPDTKTVAVCGSGLTGVEVAAEIAEAHPGLTVELLGRGEPGADFGPKAKAHLDATLDRLGVRVRAGVEITKVLPDSVALAGGGSVPADVVVWTSGVHVSPLPAAAGLEVDERGRVITDAALRSVSHPEIYVVGDAAAVRQTWGELHGTCQSGMPTGAHAGMSIARQLDGKEPKPFRFGYIHIPVSLGRGDAVVQFTKPDGTPRRWSLRGKRAVWYKETVSSAPWPTCGRMMRHPATASVWPHGGRRNR</sequence>
<keyword evidence="4" id="KW-0274">FAD</keyword>
<dbReference type="SUPFAM" id="SSF51905">
    <property type="entry name" value="FAD/NAD(P)-binding domain"/>
    <property type="match status" value="1"/>
</dbReference>
<keyword evidence="3" id="KW-0285">Flavoprotein</keyword>
<dbReference type="PANTHER" id="PTHR42913">
    <property type="entry name" value="APOPTOSIS-INDUCING FACTOR 1"/>
    <property type="match status" value="1"/>
</dbReference>
<dbReference type="InterPro" id="IPR023753">
    <property type="entry name" value="FAD/NAD-binding_dom"/>
</dbReference>
<evidence type="ECO:0000256" key="1">
    <source>
        <dbReference type="ARBA" id="ARBA00001974"/>
    </source>
</evidence>
<comment type="similarity">
    <text evidence="2">Belongs to the NADH dehydrogenase family.</text>
</comment>
<gene>
    <name evidence="7" type="ORF">EV186_10853</name>
</gene>
<keyword evidence="8" id="KW-1185">Reference proteome</keyword>
<comment type="caution">
    <text evidence="7">The sequence shown here is derived from an EMBL/GenBank/DDBJ whole genome shotgun (WGS) entry which is preliminary data.</text>
</comment>
<evidence type="ECO:0000256" key="3">
    <source>
        <dbReference type="ARBA" id="ARBA00022630"/>
    </source>
</evidence>
<evidence type="ECO:0000256" key="5">
    <source>
        <dbReference type="ARBA" id="ARBA00023002"/>
    </source>
</evidence>
<evidence type="ECO:0000259" key="6">
    <source>
        <dbReference type="Pfam" id="PF07992"/>
    </source>
</evidence>
<dbReference type="PANTHER" id="PTHR42913:SF3">
    <property type="entry name" value="64 KDA MITOCHONDRIAL NADH DEHYDROGENASE (EUROFUNG)"/>
    <property type="match status" value="1"/>
</dbReference>
<name>A0A4R6RYA8_LABRH</name>
<dbReference type="RefSeq" id="WP_243754420.1">
    <property type="nucleotide sequence ID" value="NZ_SNXZ01000008.1"/>
</dbReference>
<dbReference type="AlphaFoldDB" id="A0A4R6RYA8"/>
<evidence type="ECO:0000313" key="8">
    <source>
        <dbReference type="Proteomes" id="UP000295444"/>
    </source>
</evidence>
<protein>
    <submittedName>
        <fullName evidence="7">NADH dehydrogenase FAD-containing subunit</fullName>
    </submittedName>
</protein>
<dbReference type="InterPro" id="IPR051169">
    <property type="entry name" value="NADH-Q_oxidoreductase"/>
</dbReference>
<reference evidence="7 8" key="1">
    <citation type="submission" date="2019-03" db="EMBL/GenBank/DDBJ databases">
        <title>Genomic Encyclopedia of Type Strains, Phase IV (KMG-IV): sequencing the most valuable type-strain genomes for metagenomic binning, comparative biology and taxonomic classification.</title>
        <authorList>
            <person name="Goeker M."/>
        </authorList>
    </citation>
    <scope>NUCLEOTIDE SEQUENCE [LARGE SCALE GENOMIC DNA]</scope>
    <source>
        <strain evidence="7 8">DSM 45361</strain>
    </source>
</reference>
<comment type="cofactor">
    <cofactor evidence="1">
        <name>FAD</name>
        <dbReference type="ChEBI" id="CHEBI:57692"/>
    </cofactor>
</comment>
<proteinExistence type="inferred from homology"/>
<dbReference type="Proteomes" id="UP000295444">
    <property type="component" value="Unassembled WGS sequence"/>
</dbReference>
<dbReference type="PRINTS" id="PR00411">
    <property type="entry name" value="PNDRDTASEI"/>
</dbReference>
<dbReference type="EMBL" id="SNXZ01000008">
    <property type="protein sequence ID" value="TDP91844.1"/>
    <property type="molecule type" value="Genomic_DNA"/>
</dbReference>
<dbReference type="Pfam" id="PF07992">
    <property type="entry name" value="Pyr_redox_2"/>
    <property type="match status" value="1"/>
</dbReference>
<dbReference type="GO" id="GO:0019646">
    <property type="term" value="P:aerobic electron transport chain"/>
    <property type="evidence" value="ECO:0007669"/>
    <property type="project" value="TreeGrafter"/>
</dbReference>
<evidence type="ECO:0000256" key="2">
    <source>
        <dbReference type="ARBA" id="ARBA00005272"/>
    </source>
</evidence>
<feature type="domain" description="FAD/NAD(P)-binding" evidence="6">
    <location>
        <begin position="3"/>
        <end position="276"/>
    </location>
</feature>
<organism evidence="7 8">
    <name type="scientific">Labedaea rhizosphaerae</name>
    <dbReference type="NCBI Taxonomy" id="598644"/>
    <lineage>
        <taxon>Bacteria</taxon>
        <taxon>Bacillati</taxon>
        <taxon>Actinomycetota</taxon>
        <taxon>Actinomycetes</taxon>
        <taxon>Pseudonocardiales</taxon>
        <taxon>Pseudonocardiaceae</taxon>
        <taxon>Labedaea</taxon>
    </lineage>
</organism>
<accession>A0A4R6RYA8</accession>
<dbReference type="InterPro" id="IPR036188">
    <property type="entry name" value="FAD/NAD-bd_sf"/>
</dbReference>
<dbReference type="GO" id="GO:0003955">
    <property type="term" value="F:NAD(P)H dehydrogenase (quinone) activity"/>
    <property type="evidence" value="ECO:0007669"/>
    <property type="project" value="TreeGrafter"/>
</dbReference>